<organism evidence="7 8">
    <name type="scientific">Microbacterium keratanolyticum</name>
    <dbReference type="NCBI Taxonomy" id="67574"/>
    <lineage>
        <taxon>Bacteria</taxon>
        <taxon>Bacillati</taxon>
        <taxon>Actinomycetota</taxon>
        <taxon>Actinomycetes</taxon>
        <taxon>Micrococcales</taxon>
        <taxon>Microbacteriaceae</taxon>
        <taxon>Microbacterium</taxon>
    </lineage>
</organism>
<feature type="domain" description="Major facilitator superfamily (MFS) profile" evidence="6">
    <location>
        <begin position="12"/>
        <end position="416"/>
    </location>
</feature>
<feature type="transmembrane region" description="Helical" evidence="5">
    <location>
        <begin position="237"/>
        <end position="264"/>
    </location>
</feature>
<keyword evidence="8" id="KW-1185">Reference proteome</keyword>
<evidence type="ECO:0000313" key="7">
    <source>
        <dbReference type="EMBL" id="GLK00619.1"/>
    </source>
</evidence>
<evidence type="ECO:0000256" key="3">
    <source>
        <dbReference type="ARBA" id="ARBA00022989"/>
    </source>
</evidence>
<reference evidence="7" key="1">
    <citation type="journal article" date="2014" name="Int. J. Syst. Evol. Microbiol.">
        <title>Complete genome sequence of Corynebacterium casei LMG S-19264T (=DSM 44701T), isolated from a smear-ripened cheese.</title>
        <authorList>
            <consortium name="US DOE Joint Genome Institute (JGI-PGF)"/>
            <person name="Walter F."/>
            <person name="Albersmeier A."/>
            <person name="Kalinowski J."/>
            <person name="Ruckert C."/>
        </authorList>
    </citation>
    <scope>NUCLEOTIDE SEQUENCE</scope>
    <source>
        <strain evidence="7">VKM Ac-1958</strain>
    </source>
</reference>
<feature type="transmembrane region" description="Helical" evidence="5">
    <location>
        <begin position="276"/>
        <end position="297"/>
    </location>
</feature>
<dbReference type="AlphaFoldDB" id="A0A9W6HR69"/>
<dbReference type="InterPro" id="IPR036259">
    <property type="entry name" value="MFS_trans_sf"/>
</dbReference>
<feature type="transmembrane region" description="Helical" evidence="5">
    <location>
        <begin position="360"/>
        <end position="381"/>
    </location>
</feature>
<dbReference type="Pfam" id="PF07690">
    <property type="entry name" value="MFS_1"/>
    <property type="match status" value="1"/>
</dbReference>
<dbReference type="EMBL" id="BSET01000001">
    <property type="protein sequence ID" value="GLK00619.1"/>
    <property type="molecule type" value="Genomic_DNA"/>
</dbReference>
<feature type="transmembrane region" description="Helical" evidence="5">
    <location>
        <begin position="304"/>
        <end position="322"/>
    </location>
</feature>
<dbReference type="GO" id="GO:0022857">
    <property type="term" value="F:transmembrane transporter activity"/>
    <property type="evidence" value="ECO:0007669"/>
    <property type="project" value="InterPro"/>
</dbReference>
<dbReference type="InterPro" id="IPR011701">
    <property type="entry name" value="MFS"/>
</dbReference>
<proteinExistence type="predicted"/>
<comment type="caution">
    <text evidence="7">The sequence shown here is derived from an EMBL/GenBank/DDBJ whole genome shotgun (WGS) entry which is preliminary data.</text>
</comment>
<dbReference type="PANTHER" id="PTHR23523">
    <property type="match status" value="1"/>
</dbReference>
<feature type="transmembrane region" description="Helical" evidence="5">
    <location>
        <begin position="48"/>
        <end position="68"/>
    </location>
</feature>
<keyword evidence="2 5" id="KW-0812">Transmembrane</keyword>
<feature type="transmembrane region" description="Helical" evidence="5">
    <location>
        <begin position="393"/>
        <end position="412"/>
    </location>
</feature>
<comment type="subcellular location">
    <subcellularLocation>
        <location evidence="1">Cell membrane</location>
        <topology evidence="1">Multi-pass membrane protein</topology>
    </subcellularLocation>
</comment>
<evidence type="ECO:0000256" key="5">
    <source>
        <dbReference type="SAM" id="Phobius"/>
    </source>
</evidence>
<sequence length="429" mass="45346">MNVSRPLWQGRVLALLGIVLFAFSLRSGVASLSPLYEAIGDEFVLPPIIIGLIGSAPPVCFAIFGLLTPSLERRFGLERLAVAVLVLSAIGLGLRAFSFSAPMLLMSTVLMFIAVGVGNVLLPPLVKKYFADRLGLMMTLYSTMMAISTFLPPLVAVPVADAAGWRVSLGLWLVFVVAALVPWLLLALRPSQVADAAVVKTSAESLDSTDPSVLATGPIAVTSARPNLLARLWRIPLAWATGLVLATSSFIAYTSFAWLPAILIDIAGVTPAQAGALLSLFGAIGLPCALLVPILVVRWQATRPLFFIGAIGGVLGVLGLLFAPTAALPLWVVLLGMTGIMFPLGLVLMSVRARTHETAVALSGFAQSVAYSVAAIFPPLVGVIHGLTDGWQVPLILLGVMLVLILPAGWIAGRRRTVEDEWEARHGAW</sequence>
<feature type="transmembrane region" description="Helical" evidence="5">
    <location>
        <begin position="103"/>
        <end position="122"/>
    </location>
</feature>
<feature type="transmembrane region" description="Helical" evidence="5">
    <location>
        <begin position="80"/>
        <end position="97"/>
    </location>
</feature>
<dbReference type="PANTHER" id="PTHR23523:SF2">
    <property type="entry name" value="2-NITROIMIDAZOLE TRANSPORTER"/>
    <property type="match status" value="1"/>
</dbReference>
<accession>A0A9W6HR69</accession>
<evidence type="ECO:0000256" key="1">
    <source>
        <dbReference type="ARBA" id="ARBA00004651"/>
    </source>
</evidence>
<dbReference type="InterPro" id="IPR020846">
    <property type="entry name" value="MFS_dom"/>
</dbReference>
<evidence type="ECO:0000313" key="8">
    <source>
        <dbReference type="Proteomes" id="UP001142325"/>
    </source>
</evidence>
<dbReference type="RefSeq" id="WP_204938326.1">
    <property type="nucleotide sequence ID" value="NZ_BAAAUM010000001.1"/>
</dbReference>
<evidence type="ECO:0000256" key="2">
    <source>
        <dbReference type="ARBA" id="ARBA00022692"/>
    </source>
</evidence>
<evidence type="ECO:0000256" key="4">
    <source>
        <dbReference type="ARBA" id="ARBA00023136"/>
    </source>
</evidence>
<dbReference type="InterPro" id="IPR052524">
    <property type="entry name" value="MFS_Cyanate_Porter"/>
</dbReference>
<protein>
    <submittedName>
        <fullName evidence="7">MFS transporter</fullName>
    </submittedName>
</protein>
<gene>
    <name evidence="7" type="ORF">GCM10017596_03340</name>
</gene>
<dbReference type="Proteomes" id="UP001142325">
    <property type="component" value="Unassembled WGS sequence"/>
</dbReference>
<feature type="transmembrane region" description="Helical" evidence="5">
    <location>
        <begin position="169"/>
        <end position="188"/>
    </location>
</feature>
<evidence type="ECO:0000259" key="6">
    <source>
        <dbReference type="PROSITE" id="PS50850"/>
    </source>
</evidence>
<dbReference type="SUPFAM" id="SSF103473">
    <property type="entry name" value="MFS general substrate transporter"/>
    <property type="match status" value="1"/>
</dbReference>
<dbReference type="GO" id="GO:0005886">
    <property type="term" value="C:plasma membrane"/>
    <property type="evidence" value="ECO:0007669"/>
    <property type="project" value="UniProtKB-SubCell"/>
</dbReference>
<dbReference type="PROSITE" id="PS50850">
    <property type="entry name" value="MFS"/>
    <property type="match status" value="1"/>
</dbReference>
<name>A0A9W6HR69_9MICO</name>
<keyword evidence="4 5" id="KW-0472">Membrane</keyword>
<dbReference type="Gene3D" id="1.20.1250.20">
    <property type="entry name" value="MFS general substrate transporter like domains"/>
    <property type="match status" value="2"/>
</dbReference>
<feature type="transmembrane region" description="Helical" evidence="5">
    <location>
        <begin position="328"/>
        <end position="348"/>
    </location>
</feature>
<feature type="transmembrane region" description="Helical" evidence="5">
    <location>
        <begin position="134"/>
        <end position="157"/>
    </location>
</feature>
<reference evidence="7" key="2">
    <citation type="submission" date="2023-01" db="EMBL/GenBank/DDBJ databases">
        <authorList>
            <person name="Sun Q."/>
            <person name="Evtushenko L."/>
        </authorList>
    </citation>
    <scope>NUCLEOTIDE SEQUENCE</scope>
    <source>
        <strain evidence="7">VKM Ac-1958</strain>
    </source>
</reference>
<keyword evidence="3 5" id="KW-1133">Transmembrane helix</keyword>